<reference evidence="4" key="2">
    <citation type="submission" date="2021-08" db="EMBL/GenBank/DDBJ databases">
        <authorList>
            <person name="Tani A."/>
            <person name="Ola A."/>
            <person name="Ogura Y."/>
            <person name="Katsura K."/>
            <person name="Hayashi T."/>
        </authorList>
    </citation>
    <scope>NUCLEOTIDE SEQUENCE</scope>
    <source>
        <strain evidence="4">JCM 32048</strain>
    </source>
</reference>
<proteinExistence type="predicted"/>
<protein>
    <recommendedName>
        <fullName evidence="3">PRC-barrel domain-containing protein</fullName>
    </recommendedName>
</protein>
<dbReference type="InterPro" id="IPR027275">
    <property type="entry name" value="PRC-brl_dom"/>
</dbReference>
<dbReference type="SUPFAM" id="SSF50346">
    <property type="entry name" value="PRC-barrel domain"/>
    <property type="match status" value="1"/>
</dbReference>
<dbReference type="PANTHER" id="PTHR36505:SF1">
    <property type="entry name" value="BLR1072 PROTEIN"/>
    <property type="match status" value="1"/>
</dbReference>
<keyword evidence="5" id="KW-1185">Reference proteome</keyword>
<dbReference type="PANTHER" id="PTHR36505">
    <property type="entry name" value="BLR1072 PROTEIN"/>
    <property type="match status" value="1"/>
</dbReference>
<keyword evidence="2" id="KW-0732">Signal</keyword>
<gene>
    <name evidence="4" type="ORF">MPEAHAMD_0530</name>
</gene>
<feature type="region of interest" description="Disordered" evidence="1">
    <location>
        <begin position="156"/>
        <end position="188"/>
    </location>
</feature>
<comment type="caution">
    <text evidence="4">The sequence shown here is derived from an EMBL/GenBank/DDBJ whole genome shotgun (WGS) entry which is preliminary data.</text>
</comment>
<sequence>MTAPLTAPWRALLGALPLAALLSAAPALAQQPAAPDPAAGFLTRPEPGFMRASKLVGVTVIGMDHVRVGEIEDVLLTEDGRVRAVVIGVGGFLGIGQKSVAVPFDKLAWNTGAAAAEAPPSHTTPERAPSDAAASTAGPETMPGAKVTDQALAAVPARRSGTVDDATGSVAAPEPRGRATVLATGPGGTVREAEVRLTKAQLQAAPAFKYEVAR</sequence>
<feature type="domain" description="PRC-barrel" evidence="3">
    <location>
        <begin position="48"/>
        <end position="105"/>
    </location>
</feature>
<name>A0AA37H7J2_9HYPH</name>
<evidence type="ECO:0000313" key="5">
    <source>
        <dbReference type="Proteomes" id="UP001055286"/>
    </source>
</evidence>
<dbReference type="InterPro" id="IPR011033">
    <property type="entry name" value="PRC_barrel-like_sf"/>
</dbReference>
<dbReference type="AlphaFoldDB" id="A0AA37H7J2"/>
<feature type="chain" id="PRO_5041225164" description="PRC-barrel domain-containing protein" evidence="2">
    <location>
        <begin position="30"/>
        <end position="214"/>
    </location>
</feature>
<dbReference type="Gene3D" id="2.30.30.240">
    <property type="entry name" value="PRC-barrel domain"/>
    <property type="match status" value="1"/>
</dbReference>
<feature type="signal peptide" evidence="2">
    <location>
        <begin position="1"/>
        <end position="29"/>
    </location>
</feature>
<dbReference type="Pfam" id="PF05239">
    <property type="entry name" value="PRC"/>
    <property type="match status" value="1"/>
</dbReference>
<evidence type="ECO:0000313" key="4">
    <source>
        <dbReference type="EMBL" id="GJD60394.1"/>
    </source>
</evidence>
<evidence type="ECO:0000256" key="1">
    <source>
        <dbReference type="SAM" id="MobiDB-lite"/>
    </source>
</evidence>
<dbReference type="RefSeq" id="WP_099905035.1">
    <property type="nucleotide sequence ID" value="NZ_BPQJ01000002.1"/>
</dbReference>
<dbReference type="EMBL" id="BPQJ01000002">
    <property type="protein sequence ID" value="GJD60394.1"/>
    <property type="molecule type" value="Genomic_DNA"/>
</dbReference>
<reference evidence="4" key="1">
    <citation type="journal article" date="2016" name="Front. Microbiol.">
        <title>Genome Sequence of the Piezophilic, Mesophilic Sulfate-Reducing Bacterium Desulfovibrio indicus J2T.</title>
        <authorList>
            <person name="Cao J."/>
            <person name="Maignien L."/>
            <person name="Shao Z."/>
            <person name="Alain K."/>
            <person name="Jebbar M."/>
        </authorList>
    </citation>
    <scope>NUCLEOTIDE SEQUENCE</scope>
    <source>
        <strain evidence="4">JCM 32048</strain>
    </source>
</reference>
<accession>A0AA37H7J2</accession>
<evidence type="ECO:0000256" key="2">
    <source>
        <dbReference type="SAM" id="SignalP"/>
    </source>
</evidence>
<dbReference type="Proteomes" id="UP001055286">
    <property type="component" value="Unassembled WGS sequence"/>
</dbReference>
<evidence type="ECO:0000259" key="3">
    <source>
        <dbReference type="Pfam" id="PF05239"/>
    </source>
</evidence>
<organism evidence="4 5">
    <name type="scientific">Methylobacterium frigidaeris</name>
    <dbReference type="NCBI Taxonomy" id="2038277"/>
    <lineage>
        <taxon>Bacteria</taxon>
        <taxon>Pseudomonadati</taxon>
        <taxon>Pseudomonadota</taxon>
        <taxon>Alphaproteobacteria</taxon>
        <taxon>Hyphomicrobiales</taxon>
        <taxon>Methylobacteriaceae</taxon>
        <taxon>Methylobacterium</taxon>
    </lineage>
</organism>
<feature type="region of interest" description="Disordered" evidence="1">
    <location>
        <begin position="115"/>
        <end position="144"/>
    </location>
</feature>